<dbReference type="GO" id="GO:0032543">
    <property type="term" value="P:mitochondrial translation"/>
    <property type="evidence" value="ECO:0007669"/>
    <property type="project" value="InterPro"/>
</dbReference>
<evidence type="ECO:0000256" key="7">
    <source>
        <dbReference type="ARBA" id="ARBA00035181"/>
    </source>
</evidence>
<evidence type="ECO:0000256" key="6">
    <source>
        <dbReference type="ARBA" id="ARBA00023274"/>
    </source>
</evidence>
<evidence type="ECO:0000313" key="10">
    <source>
        <dbReference type="EMBL" id="KAK9503041.1"/>
    </source>
</evidence>
<dbReference type="InterPro" id="IPR034596">
    <property type="entry name" value="Ribosomal_mL52"/>
</dbReference>
<evidence type="ECO:0000256" key="8">
    <source>
        <dbReference type="ARBA" id="ARBA00035425"/>
    </source>
</evidence>
<reference evidence="10 11" key="1">
    <citation type="submission" date="2022-12" db="EMBL/GenBank/DDBJ databases">
        <title>Chromosome-level genome assembly of true bugs.</title>
        <authorList>
            <person name="Ma L."/>
            <person name="Li H."/>
        </authorList>
    </citation>
    <scope>NUCLEOTIDE SEQUENCE [LARGE SCALE GENOMIC DNA]</scope>
    <source>
        <strain evidence="10">Lab_2022b</strain>
    </source>
</reference>
<evidence type="ECO:0000313" key="11">
    <source>
        <dbReference type="Proteomes" id="UP001461498"/>
    </source>
</evidence>
<keyword evidence="5" id="KW-0496">Mitochondrion</keyword>
<dbReference type="PANTHER" id="PTHR34090">
    <property type="entry name" value="39S RIBOSOMAL PROTEIN L52, MITOCHONDRIAL"/>
    <property type="match status" value="1"/>
</dbReference>
<evidence type="ECO:0000256" key="3">
    <source>
        <dbReference type="ARBA" id="ARBA00022946"/>
    </source>
</evidence>
<evidence type="ECO:0000256" key="2">
    <source>
        <dbReference type="ARBA" id="ARBA00007232"/>
    </source>
</evidence>
<keyword evidence="11" id="KW-1185">Reference proteome</keyword>
<dbReference type="GO" id="GO:0003735">
    <property type="term" value="F:structural constituent of ribosome"/>
    <property type="evidence" value="ECO:0007669"/>
    <property type="project" value="InterPro"/>
</dbReference>
<dbReference type="GO" id="GO:0005762">
    <property type="term" value="C:mitochondrial large ribosomal subunit"/>
    <property type="evidence" value="ECO:0007669"/>
    <property type="project" value="InterPro"/>
</dbReference>
<evidence type="ECO:0000256" key="1">
    <source>
        <dbReference type="ARBA" id="ARBA00004173"/>
    </source>
</evidence>
<sequence>MSVLNSSFINLLVKVNYSQSARSFTLGRCVYLDQQWREKKSLPANPNKQRELLDLPDYSYLDGRPTPYGSRQKLRIMKQREYSKKIIELTKEMDFAIEHYKTRMAKQEKEKEEILGRKLEPKGVKKLD</sequence>
<organism evidence="10 11">
    <name type="scientific">Rhynocoris fuscipes</name>
    <dbReference type="NCBI Taxonomy" id="488301"/>
    <lineage>
        <taxon>Eukaryota</taxon>
        <taxon>Metazoa</taxon>
        <taxon>Ecdysozoa</taxon>
        <taxon>Arthropoda</taxon>
        <taxon>Hexapoda</taxon>
        <taxon>Insecta</taxon>
        <taxon>Pterygota</taxon>
        <taxon>Neoptera</taxon>
        <taxon>Paraneoptera</taxon>
        <taxon>Hemiptera</taxon>
        <taxon>Heteroptera</taxon>
        <taxon>Panheteroptera</taxon>
        <taxon>Cimicomorpha</taxon>
        <taxon>Reduviidae</taxon>
        <taxon>Harpactorinae</taxon>
        <taxon>Harpactorini</taxon>
        <taxon>Rhynocoris</taxon>
    </lineage>
</organism>
<keyword evidence="6" id="KW-0687">Ribonucleoprotein</keyword>
<feature type="region of interest" description="Disordered" evidence="9">
    <location>
        <begin position="107"/>
        <end position="128"/>
    </location>
</feature>
<gene>
    <name evidence="10" type="ORF">O3M35_011694</name>
</gene>
<accession>A0AAW1CX58</accession>
<protein>
    <recommendedName>
        <fullName evidence="7">Large ribosomal subunit protein mL52</fullName>
    </recommendedName>
    <alternativeName>
        <fullName evidence="8">39S ribosomal protein L52, mitochondrial</fullName>
    </alternativeName>
</protein>
<comment type="caution">
    <text evidence="10">The sequence shown here is derived from an EMBL/GenBank/DDBJ whole genome shotgun (WGS) entry which is preliminary data.</text>
</comment>
<evidence type="ECO:0000256" key="5">
    <source>
        <dbReference type="ARBA" id="ARBA00023128"/>
    </source>
</evidence>
<dbReference type="Pfam" id="PF18699">
    <property type="entry name" value="MRPL52"/>
    <property type="match status" value="1"/>
</dbReference>
<keyword evidence="3" id="KW-0809">Transit peptide</keyword>
<comment type="similarity">
    <text evidence="2">Belongs to the mitochondrion-specific ribosomal protein mL52 family.</text>
</comment>
<keyword evidence="4" id="KW-0689">Ribosomal protein</keyword>
<evidence type="ECO:0000256" key="9">
    <source>
        <dbReference type="SAM" id="MobiDB-lite"/>
    </source>
</evidence>
<dbReference type="AlphaFoldDB" id="A0AAW1CX58"/>
<name>A0AAW1CX58_9HEMI</name>
<comment type="subcellular location">
    <subcellularLocation>
        <location evidence="1">Mitochondrion</location>
    </subcellularLocation>
</comment>
<dbReference type="Proteomes" id="UP001461498">
    <property type="component" value="Unassembled WGS sequence"/>
</dbReference>
<dbReference type="EMBL" id="JAPXFL010000008">
    <property type="protein sequence ID" value="KAK9503041.1"/>
    <property type="molecule type" value="Genomic_DNA"/>
</dbReference>
<evidence type="ECO:0000256" key="4">
    <source>
        <dbReference type="ARBA" id="ARBA00022980"/>
    </source>
</evidence>
<dbReference type="PANTHER" id="PTHR34090:SF1">
    <property type="entry name" value="LARGE RIBOSOMAL SUBUNIT PROTEIN ML52"/>
    <property type="match status" value="1"/>
</dbReference>
<proteinExistence type="inferred from homology"/>